<dbReference type="RefSeq" id="XP_014535674.1">
    <property type="nucleotide sequence ID" value="XM_014680188.1"/>
</dbReference>
<dbReference type="Pfam" id="PF11951">
    <property type="entry name" value="Fungal_trans_2"/>
    <property type="match status" value="1"/>
</dbReference>
<accession>A0A7T6XJQ1</accession>
<dbReference type="EMBL" id="CP060775">
    <property type="protein sequence ID" value="QQK42360.1"/>
    <property type="molecule type" value="Genomic_DNA"/>
</dbReference>
<dbReference type="KEGG" id="pdp:PDIP_38420"/>
<proteinExistence type="predicted"/>
<dbReference type="GeneID" id="26232160"/>
<dbReference type="Proteomes" id="UP000595662">
    <property type="component" value="Chromosome 2"/>
</dbReference>
<dbReference type="AlphaFoldDB" id="A0A7T6XJQ1"/>
<dbReference type="InterPro" id="IPR021858">
    <property type="entry name" value="Fun_TF"/>
</dbReference>
<organism evidence="1 2">
    <name type="scientific">Penicillium digitatum</name>
    <name type="common">Green mold</name>
    <dbReference type="NCBI Taxonomy" id="36651"/>
    <lineage>
        <taxon>Eukaryota</taxon>
        <taxon>Fungi</taxon>
        <taxon>Dikarya</taxon>
        <taxon>Ascomycota</taxon>
        <taxon>Pezizomycotina</taxon>
        <taxon>Eurotiomycetes</taxon>
        <taxon>Eurotiomycetidae</taxon>
        <taxon>Eurotiales</taxon>
        <taxon>Aspergillaceae</taxon>
        <taxon>Penicillium</taxon>
    </lineage>
</organism>
<reference evidence="1 2" key="1">
    <citation type="submission" date="2020-08" db="EMBL/GenBank/DDBJ databases">
        <title>The completed genome sequence of the pathogenic ascomycete fungus Penicillium digitatum.</title>
        <authorList>
            <person name="Wang M."/>
        </authorList>
    </citation>
    <scope>NUCLEOTIDE SEQUENCE [LARGE SCALE GENOMIC DNA]</scope>
    <source>
        <strain evidence="1 2">PdW03</strain>
    </source>
</reference>
<dbReference type="OMA" id="WLPNREL"/>
<evidence type="ECO:0000313" key="2">
    <source>
        <dbReference type="Proteomes" id="UP000595662"/>
    </source>
</evidence>
<gene>
    <name evidence="1" type="ORF">Pdw03_6261</name>
</gene>
<name>A0A7T6XJQ1_PENDI</name>
<dbReference type="VEuPathDB" id="FungiDB:PDIP_38420"/>
<protein>
    <submittedName>
        <fullName evidence="1">Fungal-specific transcription factor domain-containing protein</fullName>
    </submittedName>
</protein>
<evidence type="ECO:0000313" key="1">
    <source>
        <dbReference type="EMBL" id="QQK42360.1"/>
    </source>
</evidence>
<sequence>MPFEKPFGSLTGATHLTRFAITQTEKLAEAIESYEPDNLPVPEYLTAGIAQLSKHLQLIQPKEGIPLSLQAGIDAEDILFNNFEVAWFLSAYVYYHNRLLKIFDDDLVVAVDEILACMLRAEEIKALLQPDLIHRSDPITFPAFVAACNATNRQPWIELWRSMQHYGLPNVESQWTTIKTIWNILDDTKALGGTDLNWVTILQGPDEIPLSLPTLYERFCF</sequence>